<dbReference type="Pfam" id="PF00480">
    <property type="entry name" value="ROK"/>
    <property type="match status" value="1"/>
</dbReference>
<gene>
    <name evidence="3" type="ORF">S03H2_05063</name>
</gene>
<name>X1DSB7_9ZZZZ</name>
<reference evidence="3" key="1">
    <citation type="journal article" date="2014" name="Front. Microbiol.">
        <title>High frequency of phylogenetically diverse reductive dehalogenase-homologous genes in deep subseafloor sedimentary metagenomes.</title>
        <authorList>
            <person name="Kawai M."/>
            <person name="Futagami T."/>
            <person name="Toyoda A."/>
            <person name="Takaki Y."/>
            <person name="Nishi S."/>
            <person name="Hori S."/>
            <person name="Arai W."/>
            <person name="Tsubouchi T."/>
            <person name="Morono Y."/>
            <person name="Uchiyama I."/>
            <person name="Ito T."/>
            <person name="Fujiyama A."/>
            <person name="Inagaki F."/>
            <person name="Takami H."/>
        </authorList>
    </citation>
    <scope>NUCLEOTIDE SEQUENCE</scope>
    <source>
        <strain evidence="3">Expedition CK06-06</strain>
    </source>
</reference>
<dbReference type="InterPro" id="IPR000835">
    <property type="entry name" value="HTH_MarR-typ"/>
</dbReference>
<dbReference type="SUPFAM" id="SSF46785">
    <property type="entry name" value="Winged helix' DNA-binding domain"/>
    <property type="match status" value="1"/>
</dbReference>
<organism evidence="3">
    <name type="scientific">marine sediment metagenome</name>
    <dbReference type="NCBI Taxonomy" id="412755"/>
    <lineage>
        <taxon>unclassified sequences</taxon>
        <taxon>metagenomes</taxon>
        <taxon>ecological metagenomes</taxon>
    </lineage>
</organism>
<dbReference type="PROSITE" id="PS01125">
    <property type="entry name" value="ROK"/>
    <property type="match status" value="1"/>
</dbReference>
<dbReference type="InterPro" id="IPR000600">
    <property type="entry name" value="ROK"/>
</dbReference>
<proteinExistence type="inferred from homology"/>
<dbReference type="AlphaFoldDB" id="X1DSB7"/>
<dbReference type="InterPro" id="IPR049874">
    <property type="entry name" value="ROK_cs"/>
</dbReference>
<dbReference type="InterPro" id="IPR043129">
    <property type="entry name" value="ATPase_NBD"/>
</dbReference>
<dbReference type="InterPro" id="IPR036388">
    <property type="entry name" value="WH-like_DNA-bd_sf"/>
</dbReference>
<dbReference type="EMBL" id="BARU01002076">
    <property type="protein sequence ID" value="GAH23906.1"/>
    <property type="molecule type" value="Genomic_DNA"/>
</dbReference>
<evidence type="ECO:0000256" key="1">
    <source>
        <dbReference type="ARBA" id="ARBA00006479"/>
    </source>
</evidence>
<dbReference type="InterPro" id="IPR036390">
    <property type="entry name" value="WH_DNA-bd_sf"/>
</dbReference>
<evidence type="ECO:0000313" key="3">
    <source>
        <dbReference type="EMBL" id="GAH23906.1"/>
    </source>
</evidence>
<comment type="similarity">
    <text evidence="1">Belongs to the ROK (NagC/XylR) family.</text>
</comment>
<dbReference type="PANTHER" id="PTHR18964:SF149">
    <property type="entry name" value="BIFUNCTIONAL UDP-N-ACETYLGLUCOSAMINE 2-EPIMERASE_N-ACETYLMANNOSAMINE KINASE"/>
    <property type="match status" value="1"/>
</dbReference>
<dbReference type="Pfam" id="PF12802">
    <property type="entry name" value="MarR_2"/>
    <property type="match status" value="1"/>
</dbReference>
<dbReference type="Gene3D" id="1.10.10.10">
    <property type="entry name" value="Winged helix-like DNA-binding domain superfamily/Winged helix DNA-binding domain"/>
    <property type="match status" value="1"/>
</dbReference>
<dbReference type="PANTHER" id="PTHR18964">
    <property type="entry name" value="ROK (REPRESSOR, ORF, KINASE) FAMILY"/>
    <property type="match status" value="1"/>
</dbReference>
<accession>X1DSB7</accession>
<dbReference type="Gene3D" id="3.30.420.40">
    <property type="match status" value="2"/>
</dbReference>
<sequence>MYTKTGNLRLVQKINRSLILNLIKDKGPISRADISKITKLTRSTVSSIVDYLIRKDLIKEIGLTSSGVGRKAILLELNSKAYYSIGVDLGTLHTTITIIDLLGRIEKRIEYPTNCQLEKDNILEKLKANIYNIIKNSGLKRKKIAGIGVAAPGLIDKKGTMLITPNFGWRDTPLREILEKKFHIPVFVDNNVNAMALAESEFGKGQGVKNFVFINVGMGIGAGVVINGELFYGESNCTGEIGHTTVDYNGPKCSCGNNGCLEVMASGPAVTKRAIKAIKEG</sequence>
<dbReference type="GO" id="GO:0003700">
    <property type="term" value="F:DNA-binding transcription factor activity"/>
    <property type="evidence" value="ECO:0007669"/>
    <property type="project" value="InterPro"/>
</dbReference>
<comment type="caution">
    <text evidence="3">The sequence shown here is derived from an EMBL/GenBank/DDBJ whole genome shotgun (WGS) entry which is preliminary data.</text>
</comment>
<feature type="non-terminal residue" evidence="3">
    <location>
        <position position="281"/>
    </location>
</feature>
<protein>
    <recommendedName>
        <fullName evidence="2">HTH marR-type domain-containing protein</fullName>
    </recommendedName>
</protein>
<feature type="domain" description="HTH marR-type" evidence="2">
    <location>
        <begin position="17"/>
        <end position="59"/>
    </location>
</feature>
<dbReference type="SUPFAM" id="SSF53067">
    <property type="entry name" value="Actin-like ATPase domain"/>
    <property type="match status" value="1"/>
</dbReference>
<evidence type="ECO:0000259" key="2">
    <source>
        <dbReference type="Pfam" id="PF12802"/>
    </source>
</evidence>